<dbReference type="InterPro" id="IPR003329">
    <property type="entry name" value="Cytidylyl_trans"/>
</dbReference>
<dbReference type="InterPro" id="IPR029044">
    <property type="entry name" value="Nucleotide-diphossugar_trans"/>
</dbReference>
<sequence>MKKVIAIIQARVGSTRLPNKVLKNIQGKTILNHVIERVSKSKYIDEIIVATTDLKRDDEIIKECKRLRVKNFRGSEDDVLSRYYYSAKKYGADIIIRITSDCPLIDPVVIDELVKFYIENDYEVVTNAIERTYPRGLDTEVFSFNLLEDAFYNAKEKYQREHVTPYIYEKSKFTFNYKNIEDYSKYRITVDTKEDFELIEAIYKELYKGEHNFYMSEIIKLLENNNTLVNINSNIKQKSIK</sequence>
<accession>A0ABT7ECJ8</accession>
<dbReference type="SUPFAM" id="SSF53448">
    <property type="entry name" value="Nucleotide-diphospho-sugar transferases"/>
    <property type="match status" value="1"/>
</dbReference>
<dbReference type="Proteomes" id="UP001301012">
    <property type="component" value="Unassembled WGS sequence"/>
</dbReference>
<evidence type="ECO:0000313" key="1">
    <source>
        <dbReference type="EMBL" id="MDK2564647.1"/>
    </source>
</evidence>
<comment type="caution">
    <text evidence="1">The sequence shown here is derived from an EMBL/GenBank/DDBJ whole genome shotgun (WGS) entry which is preliminary data.</text>
</comment>
<evidence type="ECO:0000313" key="2">
    <source>
        <dbReference type="Proteomes" id="UP001301012"/>
    </source>
</evidence>
<dbReference type="Gene3D" id="3.90.550.10">
    <property type="entry name" value="Spore Coat Polysaccharide Biosynthesis Protein SpsA, Chain A"/>
    <property type="match status" value="1"/>
</dbReference>
<name>A0ABT7ECJ8_9FIRM</name>
<dbReference type="PANTHER" id="PTHR42866:SF1">
    <property type="entry name" value="SPORE COAT POLYSACCHARIDE BIOSYNTHESIS PROTEIN SPSF"/>
    <property type="match status" value="1"/>
</dbReference>
<gene>
    <name evidence="1" type="ORF">QOZ84_13980</name>
</gene>
<organism evidence="1 2">
    <name type="scientific">Romboutsia sedimentorum</name>
    <dbReference type="NCBI Taxonomy" id="1368474"/>
    <lineage>
        <taxon>Bacteria</taxon>
        <taxon>Bacillati</taxon>
        <taxon>Bacillota</taxon>
        <taxon>Clostridia</taxon>
        <taxon>Peptostreptococcales</taxon>
        <taxon>Peptostreptococcaceae</taxon>
        <taxon>Romboutsia</taxon>
    </lineage>
</organism>
<proteinExistence type="predicted"/>
<dbReference type="RefSeq" id="WP_284133561.1">
    <property type="nucleotide sequence ID" value="NZ_JASKYM010000009.1"/>
</dbReference>
<dbReference type="Pfam" id="PF02348">
    <property type="entry name" value="CTP_transf_3"/>
    <property type="match status" value="1"/>
</dbReference>
<protein>
    <submittedName>
        <fullName evidence="1">Glycosyltransferase family protein</fullName>
    </submittedName>
</protein>
<dbReference type="PANTHER" id="PTHR42866">
    <property type="entry name" value="3-DEOXY-MANNO-OCTULOSONATE CYTIDYLYLTRANSFERASE"/>
    <property type="match status" value="1"/>
</dbReference>
<reference evidence="1 2" key="1">
    <citation type="submission" date="2023-05" db="EMBL/GenBank/DDBJ databases">
        <title>Rombocin, a short stable natural nisin variant, displays selective antimicrobial activity against Listeria monocytogenes and employs dual mode of action to kill target bacterial strains.</title>
        <authorList>
            <person name="Wambui J."/>
            <person name="Stephan R."/>
            <person name="Kuipers O.P."/>
        </authorList>
    </citation>
    <scope>NUCLEOTIDE SEQUENCE [LARGE SCALE GENOMIC DNA]</scope>
    <source>
        <strain evidence="1 2">RC002</strain>
    </source>
</reference>
<dbReference type="EMBL" id="JASKYM010000009">
    <property type="protein sequence ID" value="MDK2564647.1"/>
    <property type="molecule type" value="Genomic_DNA"/>
</dbReference>
<keyword evidence="2" id="KW-1185">Reference proteome</keyword>
<dbReference type="CDD" id="cd02518">
    <property type="entry name" value="GT2_SpsF"/>
    <property type="match status" value="1"/>
</dbReference>